<dbReference type="Proteomes" id="UP001164187">
    <property type="component" value="Chromosome"/>
</dbReference>
<dbReference type="Gene3D" id="1.10.443.10">
    <property type="entry name" value="Intergrase catalytic core"/>
    <property type="match status" value="1"/>
</dbReference>
<organism evidence="3 4">
    <name type="scientific">Peptostreptococcus equinus</name>
    <dbReference type="NCBI Taxonomy" id="3003601"/>
    <lineage>
        <taxon>Bacteria</taxon>
        <taxon>Bacillati</taxon>
        <taxon>Bacillota</taxon>
        <taxon>Clostridia</taxon>
        <taxon>Peptostreptococcales</taxon>
        <taxon>Peptostreptococcaceae</taxon>
        <taxon>Peptostreptococcus</taxon>
    </lineage>
</organism>
<dbReference type="RefSeq" id="WP_269312559.1">
    <property type="nucleotide sequence ID" value="NZ_CP114052.1"/>
</dbReference>
<sequence length="84" mass="9819">MCRPDNRKFTYDSFYNTYWKKIMNNIGLDHTPHETRYTTISKLTAKKVDDRVLRSIVGHTGKGIAEKVYTEIDLEVKLEAINLI</sequence>
<dbReference type="InterPro" id="IPR013762">
    <property type="entry name" value="Integrase-like_cat_sf"/>
</dbReference>
<evidence type="ECO:0000313" key="4">
    <source>
        <dbReference type="Proteomes" id="UP001164187"/>
    </source>
</evidence>
<protein>
    <submittedName>
        <fullName evidence="3">Tyrosine-type recombinase/integrase</fullName>
    </submittedName>
</protein>
<dbReference type="EMBL" id="CP114052">
    <property type="protein sequence ID" value="WAW15881.1"/>
    <property type="molecule type" value="Genomic_DNA"/>
</dbReference>
<evidence type="ECO:0000313" key="3">
    <source>
        <dbReference type="EMBL" id="WAW15881.1"/>
    </source>
</evidence>
<evidence type="ECO:0000259" key="2">
    <source>
        <dbReference type="Pfam" id="PF00589"/>
    </source>
</evidence>
<dbReference type="SUPFAM" id="SSF56349">
    <property type="entry name" value="DNA breaking-rejoining enzymes"/>
    <property type="match status" value="1"/>
</dbReference>
<dbReference type="Pfam" id="PF00589">
    <property type="entry name" value="Phage_integrase"/>
    <property type="match status" value="1"/>
</dbReference>
<dbReference type="InterPro" id="IPR011010">
    <property type="entry name" value="DNA_brk_join_enz"/>
</dbReference>
<accession>A0ABY7JR84</accession>
<reference evidence="3" key="1">
    <citation type="submission" date="2022-12" db="EMBL/GenBank/DDBJ databases">
        <title>Peptostreptococcus.</title>
        <authorList>
            <person name="Lee S.H."/>
        </authorList>
    </citation>
    <scope>NUCLEOTIDE SEQUENCE</scope>
    <source>
        <strain evidence="3">CBA3647</strain>
    </source>
</reference>
<proteinExistence type="predicted"/>
<gene>
    <name evidence="3" type="ORF">O0R46_09350</name>
</gene>
<keyword evidence="1" id="KW-0233">DNA recombination</keyword>
<dbReference type="InterPro" id="IPR002104">
    <property type="entry name" value="Integrase_catalytic"/>
</dbReference>
<name>A0ABY7JR84_9FIRM</name>
<evidence type="ECO:0000256" key="1">
    <source>
        <dbReference type="ARBA" id="ARBA00023172"/>
    </source>
</evidence>
<feature type="domain" description="Tyr recombinase" evidence="2">
    <location>
        <begin position="13"/>
        <end position="72"/>
    </location>
</feature>
<keyword evidence="4" id="KW-1185">Reference proteome</keyword>